<protein>
    <submittedName>
        <fullName evidence="2">Uncharacterized protein</fullName>
    </submittedName>
</protein>
<proteinExistence type="predicted"/>
<dbReference type="AlphaFoldDB" id="A0A9W8Q9D0"/>
<feature type="region of interest" description="Disordered" evidence="1">
    <location>
        <begin position="478"/>
        <end position="497"/>
    </location>
</feature>
<accession>A0A9W8Q9D0</accession>
<dbReference type="RefSeq" id="XP_056052508.1">
    <property type="nucleotide sequence ID" value="XM_056200683.1"/>
</dbReference>
<name>A0A9W8Q9D0_AKAMU</name>
<keyword evidence="3" id="KW-1185">Reference proteome</keyword>
<evidence type="ECO:0000256" key="1">
    <source>
        <dbReference type="SAM" id="MobiDB-lite"/>
    </source>
</evidence>
<gene>
    <name evidence="2" type="ORF">LMH87_011528</name>
</gene>
<sequence>MMDRLPRELVEEIVLAFSHIATKNDVLDKRLVCHDFNRILRPLGCRTLALDTTRLNKQSKHARPRPEALQTIGYRCKALHVDMSVLRDDYEVDALMNMLLDVPSLSYFLVSLRYSLLLPRYRSRPHLPPVPNHWWQRPEEDSATLKTLVLEGVADDTLCELWMNPSDVMNMQNLLSLVETLVLQIRRLGPESFPASMFGAAMWNMIYNAVNVQSLTLASATFLAPCDEKIDITRSGGESQAQWQERRFPGPGAQLAPPKPTYLELRDVALLPDDLLRIATAFGPSLEELHMNEVSIMTHQSVGHNTRSDMHLWVGLPNEDPGQRLWMAMRFRALMPKLRICRCSKLDYRLYLHAEKPICETFDRADPAAIGRPLSQRFVEVVMGHRQPRLPSGEPIFYHSHDPEFSSLTYVLSERRARIPISEHDYVAHRLAGIDAGRRYDYEYSLDGQFRNCIDNSFQELSYLFDQVHSGMRALKLLPGPEPEEPEPELPEPEAIG</sequence>
<evidence type="ECO:0000313" key="3">
    <source>
        <dbReference type="Proteomes" id="UP001144673"/>
    </source>
</evidence>
<dbReference type="Proteomes" id="UP001144673">
    <property type="component" value="Chromosome 4"/>
</dbReference>
<dbReference type="GeneID" id="80898687"/>
<dbReference type="KEGG" id="amus:LMH87_011528"/>
<reference evidence="2" key="1">
    <citation type="journal article" date="2023" name="Access Microbiol">
        <title>De-novo genome assembly for Akanthomyces muscarius, a biocontrol agent of insect agricultural pests.</title>
        <authorList>
            <person name="Erdos Z."/>
            <person name="Studholme D.J."/>
            <person name="Raymond B."/>
            <person name="Sharma M."/>
        </authorList>
    </citation>
    <scope>NUCLEOTIDE SEQUENCE</scope>
    <source>
        <strain evidence="2">Ve6</strain>
    </source>
</reference>
<feature type="compositionally biased region" description="Acidic residues" evidence="1">
    <location>
        <begin position="482"/>
        <end position="497"/>
    </location>
</feature>
<organism evidence="2 3">
    <name type="scientific">Akanthomyces muscarius</name>
    <name type="common">Entomopathogenic fungus</name>
    <name type="synonym">Lecanicillium muscarium</name>
    <dbReference type="NCBI Taxonomy" id="2231603"/>
    <lineage>
        <taxon>Eukaryota</taxon>
        <taxon>Fungi</taxon>
        <taxon>Dikarya</taxon>
        <taxon>Ascomycota</taxon>
        <taxon>Pezizomycotina</taxon>
        <taxon>Sordariomycetes</taxon>
        <taxon>Hypocreomycetidae</taxon>
        <taxon>Hypocreales</taxon>
        <taxon>Cordycipitaceae</taxon>
        <taxon>Akanthomyces</taxon>
    </lineage>
</organism>
<evidence type="ECO:0000313" key="2">
    <source>
        <dbReference type="EMBL" id="KAJ4150794.1"/>
    </source>
</evidence>
<comment type="caution">
    <text evidence="2">The sequence shown here is derived from an EMBL/GenBank/DDBJ whole genome shotgun (WGS) entry which is preliminary data.</text>
</comment>
<dbReference type="EMBL" id="JAJHUN010000009">
    <property type="protein sequence ID" value="KAJ4150794.1"/>
    <property type="molecule type" value="Genomic_DNA"/>
</dbReference>